<accession>A0A0S4QRQ6</accession>
<feature type="region of interest" description="Disordered" evidence="1">
    <location>
        <begin position="1"/>
        <end position="34"/>
    </location>
</feature>
<reference evidence="3" key="1">
    <citation type="submission" date="2015-11" db="EMBL/GenBank/DDBJ databases">
        <authorList>
            <person name="Varghese N."/>
        </authorList>
    </citation>
    <scope>NUCLEOTIDE SEQUENCE [LARGE SCALE GENOMIC DNA]</scope>
    <source>
        <strain evidence="3">DSM 45899</strain>
    </source>
</reference>
<proteinExistence type="predicted"/>
<protein>
    <submittedName>
        <fullName evidence="2">Uncharacterized protein</fullName>
    </submittedName>
</protein>
<organism evidence="2 3">
    <name type="scientific">Parafrankia irregularis</name>
    <dbReference type="NCBI Taxonomy" id="795642"/>
    <lineage>
        <taxon>Bacteria</taxon>
        <taxon>Bacillati</taxon>
        <taxon>Actinomycetota</taxon>
        <taxon>Actinomycetes</taxon>
        <taxon>Frankiales</taxon>
        <taxon>Frankiaceae</taxon>
        <taxon>Parafrankia</taxon>
    </lineage>
</organism>
<dbReference type="AlphaFoldDB" id="A0A0S4QRQ6"/>
<gene>
    <name evidence="2" type="ORF">Ga0074812_11865</name>
</gene>
<evidence type="ECO:0000313" key="3">
    <source>
        <dbReference type="Proteomes" id="UP000198802"/>
    </source>
</evidence>
<name>A0A0S4QRQ6_9ACTN</name>
<dbReference type="EMBL" id="FAOZ01000018">
    <property type="protein sequence ID" value="CUU58293.1"/>
    <property type="molecule type" value="Genomic_DNA"/>
</dbReference>
<dbReference type="Proteomes" id="UP000198802">
    <property type="component" value="Unassembled WGS sequence"/>
</dbReference>
<sequence>MTTRAPTLPGTRGTPAARRAGARRSPAPRPGIGPVPRELLTWVRVQSDNAGRHVAALRPFTRAEFGTGPEAPTEGQVAAANELVDLLRGQLRLRARELDRMVLAATNVPSRDHLRRVVRQKEAAHDAARRAEQIWDFYFELFGQRQSRFGTWLLGCDRIALDCYQYAYLGLGRARSIPAPAAFSYMRTGFSPATFRRGVPLRRLGRHLNPFPLIQLPYHRLVNPWTLGAILHEVSHNLQNDLGLARAVPALVGHRLRAEGIPAPVAAVWVRWNRETFADLAGLLLGGPAVVSSLFDVIGRSPQFVTHYNPRGPHPVPYLRVYLSIELLRRMGLTADADLFRRIWSRVYPAAAARSLPGPLRATFPDAHRVVVDAMCYTAFPSLGNRSLAQVLRFEAKEQQMIEEAARRLATGDDPGVVPERFLIGAARFAVDRRLASPQLITTNFYRELARR</sequence>
<evidence type="ECO:0000313" key="2">
    <source>
        <dbReference type="EMBL" id="CUU58293.1"/>
    </source>
</evidence>
<feature type="compositionally biased region" description="Low complexity" evidence="1">
    <location>
        <begin position="9"/>
        <end position="26"/>
    </location>
</feature>
<keyword evidence="3" id="KW-1185">Reference proteome</keyword>
<evidence type="ECO:0000256" key="1">
    <source>
        <dbReference type="SAM" id="MobiDB-lite"/>
    </source>
</evidence>